<dbReference type="RefSeq" id="XP_013395661.2">
    <property type="nucleotide sequence ID" value="XM_013540207.2"/>
</dbReference>
<keyword evidence="2" id="KW-0479">Metal-binding</keyword>
<proteinExistence type="predicted"/>
<keyword evidence="4" id="KW-0862">Zinc</keyword>
<keyword evidence="5" id="KW-0539">Nucleus</keyword>
<comment type="subcellular location">
    <subcellularLocation>
        <location evidence="1">Nucleus</location>
    </subcellularLocation>
</comment>
<feature type="region of interest" description="Disordered" evidence="7">
    <location>
        <begin position="23"/>
        <end position="52"/>
    </location>
</feature>
<feature type="domain" description="C3HC-type" evidence="8">
    <location>
        <begin position="66"/>
        <end position="191"/>
    </location>
</feature>
<dbReference type="GeneID" id="106162789"/>
<reference evidence="11" key="1">
    <citation type="submission" date="2025-08" db="UniProtKB">
        <authorList>
            <consortium name="RefSeq"/>
        </authorList>
    </citation>
    <scope>IDENTIFICATION</scope>
    <source>
        <tissue evidence="11">Gonads</tissue>
    </source>
</reference>
<dbReference type="KEGG" id="lak:106162789"/>
<keyword evidence="3" id="KW-0863">Zinc-finger</keyword>
<evidence type="ECO:0000259" key="9">
    <source>
        <dbReference type="Pfam" id="PF08600"/>
    </source>
</evidence>
<dbReference type="InterPro" id="IPR012935">
    <property type="entry name" value="NuBaID_N"/>
</dbReference>
<evidence type="ECO:0000256" key="3">
    <source>
        <dbReference type="ARBA" id="ARBA00022771"/>
    </source>
</evidence>
<name>A0A1S3ICS6_LINAN</name>
<dbReference type="OrthoDB" id="614844at2759"/>
<dbReference type="InParanoid" id="A0A1S3ICS6"/>
<feature type="domain" description="NuBaID C-terminal" evidence="9">
    <location>
        <begin position="233"/>
        <end position="363"/>
    </location>
</feature>
<evidence type="ECO:0000256" key="4">
    <source>
        <dbReference type="ARBA" id="ARBA00022833"/>
    </source>
</evidence>
<keyword evidence="10" id="KW-1185">Reference proteome</keyword>
<feature type="region of interest" description="Disordered" evidence="7">
    <location>
        <begin position="330"/>
        <end position="352"/>
    </location>
</feature>
<dbReference type="AlphaFoldDB" id="A0A1S3ICS6"/>
<dbReference type="PANTHER" id="PTHR15835">
    <property type="entry name" value="NUCLEAR-INTERACTING PARTNER OF ALK"/>
    <property type="match status" value="1"/>
</dbReference>
<dbReference type="InterPro" id="IPR013909">
    <property type="entry name" value="NuBaID_C"/>
</dbReference>
<evidence type="ECO:0000259" key="8">
    <source>
        <dbReference type="Pfam" id="PF07967"/>
    </source>
</evidence>
<evidence type="ECO:0000256" key="2">
    <source>
        <dbReference type="ARBA" id="ARBA00022723"/>
    </source>
</evidence>
<evidence type="ECO:0000256" key="1">
    <source>
        <dbReference type="ARBA" id="ARBA00004123"/>
    </source>
</evidence>
<accession>A0A1S3ICS6</accession>
<gene>
    <name evidence="11" type="primary">LOC106162789</name>
</gene>
<evidence type="ECO:0000313" key="11">
    <source>
        <dbReference type="RefSeq" id="XP_013395661.2"/>
    </source>
</evidence>
<dbReference type="GO" id="GO:0005634">
    <property type="term" value="C:nucleus"/>
    <property type="evidence" value="ECO:0007669"/>
    <property type="project" value="UniProtKB-SubCell"/>
</dbReference>
<protein>
    <submittedName>
        <fullName evidence="11">Nuclear-interacting partner of ALK</fullName>
    </submittedName>
</protein>
<evidence type="ECO:0000313" key="10">
    <source>
        <dbReference type="Proteomes" id="UP000085678"/>
    </source>
</evidence>
<feature type="compositionally biased region" description="Basic and acidic residues" evidence="7">
    <location>
        <begin position="23"/>
        <end position="35"/>
    </location>
</feature>
<evidence type="ECO:0000256" key="6">
    <source>
        <dbReference type="ARBA" id="ARBA00044931"/>
    </source>
</evidence>
<evidence type="ECO:0000256" key="5">
    <source>
        <dbReference type="ARBA" id="ARBA00023242"/>
    </source>
</evidence>
<dbReference type="Pfam" id="PF08600">
    <property type="entry name" value="NuBaID_C"/>
    <property type="match status" value="1"/>
</dbReference>
<dbReference type="STRING" id="7574.A0A1S3ICS6"/>
<feature type="region of interest" description="Disordered" evidence="7">
    <location>
        <begin position="276"/>
        <end position="302"/>
    </location>
</feature>
<comment type="function">
    <text evidence="6">Required for proper positioning of a substantial amount of TPR at the nuclear basket (NB) through interaction with TPR.</text>
</comment>
<dbReference type="GO" id="GO:0008270">
    <property type="term" value="F:zinc ion binding"/>
    <property type="evidence" value="ECO:0007669"/>
    <property type="project" value="UniProtKB-KW"/>
</dbReference>
<dbReference type="Pfam" id="PF07967">
    <property type="entry name" value="zf-C3HC"/>
    <property type="match status" value="1"/>
</dbReference>
<feature type="compositionally biased region" description="Polar residues" evidence="7">
    <location>
        <begin position="276"/>
        <end position="286"/>
    </location>
</feature>
<evidence type="ECO:0000256" key="7">
    <source>
        <dbReference type="SAM" id="MobiDB-lite"/>
    </source>
</evidence>
<dbReference type="PANTHER" id="PTHR15835:SF6">
    <property type="entry name" value="ZINC FINGER C3HC-TYPE PROTEIN 1"/>
    <property type="match status" value="1"/>
</dbReference>
<sequence length="411" mass="45827">MQAGFAQRVRTILSSFLHNETDDKKKELKNGHAVEEGDQSPAPSSSPCEAGVTARSGEVQLPTHARDRTAYFHRVETYSAVSWFAKPPSLCPLQCARYGWQNVDTDMLRCVSCKAVLCASLPKTYDHDVYDESCKKIAESLVSSHRKICPWPSNPSPVHFMSILYSGRDEALDDLLSRHQNLKQLGSQLPKLDIQADHELSGPSVQNLFKIVKQQGSSGGFNLDSALTDQVSCVLALCGWDISSLKKTDILICHFCRRQIGLWNFLSHSSLEQETDQSSQSVIENGSHSKKEGSASPSPKKRKFLNDSIAKTSFNPIGEHRSWCPWITSTQQDKSNSQKSDQREVVSSYVGDEDSRPGWKRLLDWLVPNSASTDKLTPKFVRNVKTTPPSEGLKNIRKVLHDWSSPTIGKL</sequence>
<dbReference type="Proteomes" id="UP000085678">
    <property type="component" value="Unplaced"/>
</dbReference>
<organism evidence="10 11">
    <name type="scientific">Lingula anatina</name>
    <name type="common">Brachiopod</name>
    <name type="synonym">Lingula unguis</name>
    <dbReference type="NCBI Taxonomy" id="7574"/>
    <lineage>
        <taxon>Eukaryota</taxon>
        <taxon>Metazoa</taxon>
        <taxon>Spiralia</taxon>
        <taxon>Lophotrochozoa</taxon>
        <taxon>Brachiopoda</taxon>
        <taxon>Linguliformea</taxon>
        <taxon>Lingulata</taxon>
        <taxon>Lingulida</taxon>
        <taxon>Linguloidea</taxon>
        <taxon>Lingulidae</taxon>
        <taxon>Lingula</taxon>
    </lineage>
</organism>
<feature type="compositionally biased region" description="Low complexity" evidence="7">
    <location>
        <begin position="330"/>
        <end position="339"/>
    </location>
</feature>